<keyword evidence="7" id="KW-1185">Reference proteome</keyword>
<feature type="transmembrane region" description="Helical" evidence="5">
    <location>
        <begin position="183"/>
        <end position="201"/>
    </location>
</feature>
<comment type="caution">
    <text evidence="6">The sequence shown here is derived from an EMBL/GenBank/DDBJ whole genome shotgun (WGS) entry which is preliminary data.</text>
</comment>
<evidence type="ECO:0000256" key="1">
    <source>
        <dbReference type="ARBA" id="ARBA00004141"/>
    </source>
</evidence>
<dbReference type="Pfam" id="PF01027">
    <property type="entry name" value="Bax1-I"/>
    <property type="match status" value="1"/>
</dbReference>
<reference evidence="6 7" key="1">
    <citation type="journal article" date="2022" name="Nat. Plants">
        <title>Genomes of leafy and leafless Platanthera orchids illuminate the evolution of mycoheterotrophy.</title>
        <authorList>
            <person name="Li M.H."/>
            <person name="Liu K.W."/>
            <person name="Li Z."/>
            <person name="Lu H.C."/>
            <person name="Ye Q.L."/>
            <person name="Zhang D."/>
            <person name="Wang J.Y."/>
            <person name="Li Y.F."/>
            <person name="Zhong Z.M."/>
            <person name="Liu X."/>
            <person name="Yu X."/>
            <person name="Liu D.K."/>
            <person name="Tu X.D."/>
            <person name="Liu B."/>
            <person name="Hao Y."/>
            <person name="Liao X.Y."/>
            <person name="Jiang Y.T."/>
            <person name="Sun W.H."/>
            <person name="Chen J."/>
            <person name="Chen Y.Q."/>
            <person name="Ai Y."/>
            <person name="Zhai J.W."/>
            <person name="Wu S.S."/>
            <person name="Zhou Z."/>
            <person name="Hsiao Y.Y."/>
            <person name="Wu W.L."/>
            <person name="Chen Y.Y."/>
            <person name="Lin Y.F."/>
            <person name="Hsu J.L."/>
            <person name="Li C.Y."/>
            <person name="Wang Z.W."/>
            <person name="Zhao X."/>
            <person name="Zhong W.Y."/>
            <person name="Ma X.K."/>
            <person name="Ma L."/>
            <person name="Huang J."/>
            <person name="Chen G.Z."/>
            <person name="Huang M.Z."/>
            <person name="Huang L."/>
            <person name="Peng D.H."/>
            <person name="Luo Y.B."/>
            <person name="Zou S.Q."/>
            <person name="Chen S.P."/>
            <person name="Lan S."/>
            <person name="Tsai W.C."/>
            <person name="Van de Peer Y."/>
            <person name="Liu Z.J."/>
        </authorList>
    </citation>
    <scope>NUCLEOTIDE SEQUENCE [LARGE SCALE GENOMIC DNA]</scope>
    <source>
        <strain evidence="6">Lor287</strain>
    </source>
</reference>
<evidence type="ECO:0000256" key="4">
    <source>
        <dbReference type="ARBA" id="ARBA00023136"/>
    </source>
</evidence>
<feature type="transmembrane region" description="Helical" evidence="5">
    <location>
        <begin position="66"/>
        <end position="88"/>
    </location>
</feature>
<evidence type="ECO:0000313" key="6">
    <source>
        <dbReference type="EMBL" id="KAK8954009.1"/>
    </source>
</evidence>
<feature type="transmembrane region" description="Helical" evidence="5">
    <location>
        <begin position="213"/>
        <end position="238"/>
    </location>
</feature>
<name>A0AAP0GE07_9ASPA</name>
<proteinExistence type="inferred from homology"/>
<dbReference type="GO" id="GO:0016020">
    <property type="term" value="C:membrane"/>
    <property type="evidence" value="ECO:0007669"/>
    <property type="project" value="UniProtKB-SubCell"/>
</dbReference>
<gene>
    <name evidence="6" type="ORF">KSP39_PZI002821</name>
</gene>
<keyword evidence="2 5" id="KW-0812">Transmembrane</keyword>
<keyword evidence="3 5" id="KW-1133">Transmembrane helix</keyword>
<evidence type="ECO:0000256" key="2">
    <source>
        <dbReference type="ARBA" id="ARBA00022692"/>
    </source>
</evidence>
<feature type="transmembrane region" description="Helical" evidence="5">
    <location>
        <begin position="157"/>
        <end position="177"/>
    </location>
</feature>
<feature type="transmembrane region" description="Helical" evidence="5">
    <location>
        <begin position="122"/>
        <end position="145"/>
    </location>
</feature>
<organism evidence="6 7">
    <name type="scientific">Platanthera zijinensis</name>
    <dbReference type="NCBI Taxonomy" id="2320716"/>
    <lineage>
        <taxon>Eukaryota</taxon>
        <taxon>Viridiplantae</taxon>
        <taxon>Streptophyta</taxon>
        <taxon>Embryophyta</taxon>
        <taxon>Tracheophyta</taxon>
        <taxon>Spermatophyta</taxon>
        <taxon>Magnoliopsida</taxon>
        <taxon>Liliopsida</taxon>
        <taxon>Asparagales</taxon>
        <taxon>Orchidaceae</taxon>
        <taxon>Orchidoideae</taxon>
        <taxon>Orchideae</taxon>
        <taxon>Orchidinae</taxon>
        <taxon>Platanthera</taxon>
    </lineage>
</organism>
<sequence>MGKGGDVEMGIPGALYPNMMESPQMRWAFIRKVYSIVTLQILVTVAVSAVVVFYRPIPEFFQSRTTPAVAALVLITISPFLVMLPMMFLRERHPWNLIFLGLFTICISMVIGLACVTRSGKVIIEAAALTVVVVVGLTLYTFWAAKRGQDFNFLGPFLTAALLVMMIYLIIQIFLPVGRVGTTIYGCLAALVFAGFIIYDTDNLIKRHSYDEYVCASITLYLDIVNLFVSILTVFSAADS</sequence>
<feature type="transmembrane region" description="Helical" evidence="5">
    <location>
        <begin position="95"/>
        <end position="116"/>
    </location>
</feature>
<dbReference type="InterPro" id="IPR006214">
    <property type="entry name" value="Bax_inhibitor_1-related"/>
</dbReference>
<dbReference type="Proteomes" id="UP001418222">
    <property type="component" value="Unassembled WGS sequence"/>
</dbReference>
<evidence type="ECO:0000313" key="7">
    <source>
        <dbReference type="Proteomes" id="UP001418222"/>
    </source>
</evidence>
<keyword evidence="4 5" id="KW-0472">Membrane</keyword>
<dbReference type="EMBL" id="JBBWWQ010000002">
    <property type="protein sequence ID" value="KAK8954009.1"/>
    <property type="molecule type" value="Genomic_DNA"/>
</dbReference>
<dbReference type="PANTHER" id="PTHR23291">
    <property type="entry name" value="BAX INHIBITOR-RELATED"/>
    <property type="match status" value="1"/>
</dbReference>
<dbReference type="AlphaFoldDB" id="A0AAP0GE07"/>
<comment type="subcellular location">
    <subcellularLocation>
        <location evidence="1">Membrane</location>
        <topology evidence="1">Multi-pass membrane protein</topology>
    </subcellularLocation>
</comment>
<dbReference type="PANTHER" id="PTHR23291:SF39">
    <property type="entry name" value="OS11G0581900 PROTEIN"/>
    <property type="match status" value="1"/>
</dbReference>
<protein>
    <submittedName>
        <fullName evidence="6">BI1-like protein</fullName>
    </submittedName>
</protein>
<feature type="transmembrane region" description="Helical" evidence="5">
    <location>
        <begin position="33"/>
        <end position="54"/>
    </location>
</feature>
<comment type="similarity">
    <text evidence="5">Belongs to the BI1 family.</text>
</comment>
<evidence type="ECO:0000256" key="3">
    <source>
        <dbReference type="ARBA" id="ARBA00022989"/>
    </source>
</evidence>
<accession>A0AAP0GE07</accession>
<evidence type="ECO:0000256" key="5">
    <source>
        <dbReference type="RuleBase" id="RU004379"/>
    </source>
</evidence>